<dbReference type="AlphaFoldDB" id="A0A9R1BF29"/>
<dbReference type="Gramene" id="TRITD6Bv1G207990.2">
    <property type="protein sequence ID" value="TRITD6Bv1G207990.2"/>
    <property type="gene ID" value="TRITD6Bv1G207990"/>
</dbReference>
<dbReference type="Gene3D" id="3.40.1110.10">
    <property type="entry name" value="Calcium-transporting ATPase, cytoplasmic domain N"/>
    <property type="match status" value="1"/>
</dbReference>
<dbReference type="InterPro" id="IPR023299">
    <property type="entry name" value="ATPase_P-typ_cyto_dom_N"/>
</dbReference>
<feature type="transmembrane region" description="Helical" evidence="6">
    <location>
        <begin position="315"/>
        <end position="333"/>
    </location>
</feature>
<dbReference type="PROSITE" id="PS00154">
    <property type="entry name" value="ATPASE_E1_E2"/>
    <property type="match status" value="1"/>
</dbReference>
<protein>
    <recommendedName>
        <fullName evidence="9">Plasma membrane ATPase</fullName>
    </recommendedName>
</protein>
<dbReference type="GO" id="GO:0005524">
    <property type="term" value="F:ATP binding"/>
    <property type="evidence" value="ECO:0007669"/>
    <property type="project" value="InterPro"/>
</dbReference>
<dbReference type="SUPFAM" id="SSF56784">
    <property type="entry name" value="HAD-like"/>
    <property type="match status" value="1"/>
</dbReference>
<dbReference type="FunFam" id="3.40.1110.10:FF:000004">
    <property type="entry name" value="Plasma membrane ATPase"/>
    <property type="match status" value="1"/>
</dbReference>
<dbReference type="Gene3D" id="6.10.140.890">
    <property type="match status" value="1"/>
</dbReference>
<evidence type="ECO:0000313" key="7">
    <source>
        <dbReference type="EMBL" id="VAI62251.1"/>
    </source>
</evidence>
<dbReference type="PANTHER" id="PTHR42861">
    <property type="entry name" value="CALCIUM-TRANSPORTING ATPASE"/>
    <property type="match status" value="1"/>
</dbReference>
<dbReference type="GO" id="GO:0016887">
    <property type="term" value="F:ATP hydrolysis activity"/>
    <property type="evidence" value="ECO:0007669"/>
    <property type="project" value="InterPro"/>
</dbReference>
<organism evidence="7 8">
    <name type="scientific">Triticum turgidum subsp. durum</name>
    <name type="common">Durum wheat</name>
    <name type="synonym">Triticum durum</name>
    <dbReference type="NCBI Taxonomy" id="4567"/>
    <lineage>
        <taxon>Eukaryota</taxon>
        <taxon>Viridiplantae</taxon>
        <taxon>Streptophyta</taxon>
        <taxon>Embryophyta</taxon>
        <taxon>Tracheophyta</taxon>
        <taxon>Spermatophyta</taxon>
        <taxon>Magnoliopsida</taxon>
        <taxon>Liliopsida</taxon>
        <taxon>Poales</taxon>
        <taxon>Poaceae</taxon>
        <taxon>BOP clade</taxon>
        <taxon>Pooideae</taxon>
        <taxon>Triticodae</taxon>
        <taxon>Triticeae</taxon>
        <taxon>Triticinae</taxon>
        <taxon>Triticum</taxon>
    </lineage>
</organism>
<sequence length="542" mass="60380">MAGMDVLCSDKTGTLTLNKLTVDKTLIEVYGKGVDKDMVLLYAARASRVENQDAIDTCIVGMLADPKEARAGIQEVHFLPFNPVEKRTAITYIDGKGDWHRISKGAPEQIIELCRMPKEAEKRVHSLIDQYADRGLRSLGVSYQAVPAKNKDSPGEPWQFVGLLPLFDPPRHDSAETIRRALHLGVNVKMITGDQLAIGKETARRLGMGTNMYPSTTLLGDKSTDMSSLPIDELIEKADGFAGVFPEHKYEIVKRLQDRKHICGMTGDGVNDAPALKKADIGIARMKNYTIYAVSITIRIVLGFMLVALLWKFDFAPFMVLIIAILNDGTIMTISKDRVKPSPTPDSWKLKEIFATGVSIISQALIFVTRSRSWSFVERPGALLVIAFFVAQLIATCIAVYANWEFCKMQGIGWGWGLSIWAFTVVTYIPLDILKFIIRYALSGRAWNNTAFTNKNDYGKVEREAQWATAQRTLHGLNQGSSNSEMFTDNNGYRELSEIAEQAAKRAEVARLRELHTLKGHVESVVKLKGLDIETINQSYTV</sequence>
<dbReference type="SFLD" id="SFLDG00002">
    <property type="entry name" value="C1.7:_P-type_atpase_like"/>
    <property type="match status" value="1"/>
</dbReference>
<dbReference type="InterPro" id="IPR023298">
    <property type="entry name" value="ATPase_P-typ_TM_dom_sf"/>
</dbReference>
<evidence type="ECO:0000256" key="5">
    <source>
        <dbReference type="ARBA" id="ARBA00023136"/>
    </source>
</evidence>
<dbReference type="Gene3D" id="1.20.1110.10">
    <property type="entry name" value="Calcium-transporting ATPase, transmembrane domain"/>
    <property type="match status" value="2"/>
</dbReference>
<accession>A0A9R1BF29</accession>
<dbReference type="Proteomes" id="UP000324705">
    <property type="component" value="Chromosome 6B"/>
</dbReference>
<evidence type="ECO:0000256" key="3">
    <source>
        <dbReference type="ARBA" id="ARBA00022967"/>
    </source>
</evidence>
<dbReference type="InterPro" id="IPR023214">
    <property type="entry name" value="HAD_sf"/>
</dbReference>
<dbReference type="InterPro" id="IPR044492">
    <property type="entry name" value="P_typ_ATPase_HD_dom"/>
</dbReference>
<dbReference type="SFLD" id="SFLDS00003">
    <property type="entry name" value="Haloacid_Dehalogenase"/>
    <property type="match status" value="1"/>
</dbReference>
<comment type="subcellular location">
    <subcellularLocation>
        <location evidence="1">Membrane</location>
        <topology evidence="1">Multi-pass membrane protein</topology>
    </subcellularLocation>
</comment>
<dbReference type="EMBL" id="LT934122">
    <property type="protein sequence ID" value="VAI62251.1"/>
    <property type="molecule type" value="Genomic_DNA"/>
</dbReference>
<dbReference type="PRINTS" id="PR00119">
    <property type="entry name" value="CATATPASE"/>
</dbReference>
<dbReference type="GO" id="GO:0016020">
    <property type="term" value="C:membrane"/>
    <property type="evidence" value="ECO:0007669"/>
    <property type="project" value="UniProtKB-SubCell"/>
</dbReference>
<feature type="transmembrane region" description="Helical" evidence="6">
    <location>
        <begin position="381"/>
        <end position="402"/>
    </location>
</feature>
<dbReference type="SFLD" id="SFLDF00027">
    <property type="entry name" value="p-type_atpase"/>
    <property type="match status" value="1"/>
</dbReference>
<dbReference type="Pfam" id="PF00702">
    <property type="entry name" value="Hydrolase"/>
    <property type="match status" value="1"/>
</dbReference>
<evidence type="ECO:0008006" key="9">
    <source>
        <dbReference type="Google" id="ProtNLM"/>
    </source>
</evidence>
<feature type="transmembrane region" description="Helical" evidence="6">
    <location>
        <begin position="289"/>
        <end position="310"/>
    </location>
</feature>
<gene>
    <name evidence="7" type="ORF">TRITD_6Bv1G207990</name>
</gene>
<evidence type="ECO:0000256" key="1">
    <source>
        <dbReference type="ARBA" id="ARBA00004141"/>
    </source>
</evidence>
<dbReference type="Gene3D" id="3.40.50.1000">
    <property type="entry name" value="HAD superfamily/HAD-like"/>
    <property type="match status" value="1"/>
</dbReference>
<dbReference type="InterPro" id="IPR001757">
    <property type="entry name" value="P_typ_ATPase"/>
</dbReference>
<name>A0A9R1BF29_TRITD</name>
<evidence type="ECO:0000313" key="8">
    <source>
        <dbReference type="Proteomes" id="UP000324705"/>
    </source>
</evidence>
<feature type="transmembrane region" description="Helical" evidence="6">
    <location>
        <begin position="414"/>
        <end position="438"/>
    </location>
</feature>
<keyword evidence="2 6" id="KW-0812">Transmembrane</keyword>
<keyword evidence="8" id="KW-1185">Reference proteome</keyword>
<dbReference type="InterPro" id="IPR018303">
    <property type="entry name" value="ATPase_P-typ_P_site"/>
</dbReference>
<keyword evidence="5 6" id="KW-0472">Membrane</keyword>
<evidence type="ECO:0000256" key="2">
    <source>
        <dbReference type="ARBA" id="ARBA00022692"/>
    </source>
</evidence>
<dbReference type="SUPFAM" id="SSF81665">
    <property type="entry name" value="Calcium ATPase, transmembrane domain M"/>
    <property type="match status" value="1"/>
</dbReference>
<reference evidence="7 8" key="1">
    <citation type="submission" date="2017-09" db="EMBL/GenBank/DDBJ databases">
        <authorList>
            <consortium name="International Durum Wheat Genome Sequencing Consortium (IDWGSC)"/>
            <person name="Milanesi L."/>
        </authorList>
    </citation>
    <scope>NUCLEOTIDE SEQUENCE [LARGE SCALE GENOMIC DNA]</scope>
    <source>
        <strain evidence="8">cv. Svevo</strain>
    </source>
</reference>
<evidence type="ECO:0000256" key="6">
    <source>
        <dbReference type="SAM" id="Phobius"/>
    </source>
</evidence>
<keyword evidence="4 6" id="KW-1133">Transmembrane helix</keyword>
<keyword evidence="3" id="KW-1278">Translocase</keyword>
<proteinExistence type="predicted"/>
<dbReference type="PRINTS" id="PR00120">
    <property type="entry name" value="HATPASE"/>
</dbReference>
<dbReference type="InterPro" id="IPR036412">
    <property type="entry name" value="HAD-like_sf"/>
</dbReference>
<dbReference type="FunFam" id="3.40.50.1000:FF:000516">
    <property type="entry name" value="ATPase 2, plasma membrane-type"/>
    <property type="match status" value="1"/>
</dbReference>
<evidence type="ECO:0000256" key="4">
    <source>
        <dbReference type="ARBA" id="ARBA00022989"/>
    </source>
</evidence>
<feature type="transmembrane region" description="Helical" evidence="6">
    <location>
        <begin position="353"/>
        <end position="369"/>
    </location>
</feature>